<dbReference type="RefSeq" id="XP_012337545.1">
    <property type="nucleotide sequence ID" value="XM_012482122.1"/>
</dbReference>
<dbReference type="PROSITE" id="PS50832">
    <property type="entry name" value="S1_IF1_TYPE"/>
    <property type="match status" value="1"/>
</dbReference>
<dbReference type="GO" id="GO:0003743">
    <property type="term" value="F:translation initiation factor activity"/>
    <property type="evidence" value="ECO:0007669"/>
    <property type="project" value="UniProtKB-UniRule"/>
</dbReference>
<sequence length="122" mass="14110">MRKRVWINSGDIILVSLRDYQDSKADVIAKYTPDEARSLKTHGELPETAKINETDIFDDDAQNGVEFLDDESDEEAQEEMNNARKLEIEDVNITTRKGAEDAHNLYSHVRRGRIELIIFRFV</sequence>
<keyword evidence="1 3" id="KW-0396">Initiation factor</keyword>
<dbReference type="InterPro" id="IPR012340">
    <property type="entry name" value="NA-bd_OB-fold"/>
</dbReference>
<dbReference type="Gene3D" id="2.40.50.140">
    <property type="entry name" value="Nucleic acid-binding proteins"/>
    <property type="match status" value="1"/>
</dbReference>
<evidence type="ECO:0000256" key="1">
    <source>
        <dbReference type="PROSITE-ProRule" id="PRU00181"/>
    </source>
</evidence>
<dbReference type="SUPFAM" id="SSF50249">
    <property type="entry name" value="Nucleic acid-binding proteins"/>
    <property type="match status" value="1"/>
</dbReference>
<dbReference type="InterPro" id="IPR006196">
    <property type="entry name" value="RNA-binding_domain_S1_IF1"/>
</dbReference>
<evidence type="ECO:0000313" key="4">
    <source>
        <dbReference type="Proteomes" id="UP000054561"/>
    </source>
</evidence>
<feature type="domain" description="S1-like" evidence="2">
    <location>
        <begin position="1"/>
        <end position="32"/>
    </location>
</feature>
<dbReference type="InterPro" id="IPR001253">
    <property type="entry name" value="TIF_eIF-1A"/>
</dbReference>
<dbReference type="Pfam" id="PF01176">
    <property type="entry name" value="eIF-1a"/>
    <property type="match status" value="1"/>
</dbReference>
<dbReference type="OrthoDB" id="274995at2759"/>
<keyword evidence="4" id="KW-1185">Reference proteome</keyword>
<gene>
    <name evidence="3" type="ORF">AK88_04512</name>
</gene>
<dbReference type="GO" id="GO:0003723">
    <property type="term" value="F:RNA binding"/>
    <property type="evidence" value="ECO:0007669"/>
    <property type="project" value="InterPro"/>
</dbReference>
<dbReference type="AlphaFoldDB" id="A0A0D9QFS9"/>
<evidence type="ECO:0000259" key="2">
    <source>
        <dbReference type="PROSITE" id="PS50832"/>
    </source>
</evidence>
<dbReference type="EMBL" id="KQ001709">
    <property type="protein sequence ID" value="KJP85864.1"/>
    <property type="molecule type" value="Genomic_DNA"/>
</dbReference>
<dbReference type="VEuPathDB" id="PlasmoDB:AK88_04512"/>
<organism evidence="3 4">
    <name type="scientific">Plasmodium fragile</name>
    <dbReference type="NCBI Taxonomy" id="5857"/>
    <lineage>
        <taxon>Eukaryota</taxon>
        <taxon>Sar</taxon>
        <taxon>Alveolata</taxon>
        <taxon>Apicomplexa</taxon>
        <taxon>Aconoidasida</taxon>
        <taxon>Haemosporida</taxon>
        <taxon>Plasmodiidae</taxon>
        <taxon>Plasmodium</taxon>
        <taxon>Plasmodium (Plasmodium)</taxon>
    </lineage>
</organism>
<keyword evidence="1" id="KW-0648">Protein biosynthesis</keyword>
<proteinExistence type="predicted"/>
<dbReference type="GeneID" id="24269826"/>
<name>A0A0D9QFS9_PLAFR</name>
<protein>
    <submittedName>
        <fullName evidence="3">Translation initiation factor eIF-1A</fullName>
    </submittedName>
</protein>
<dbReference type="Proteomes" id="UP000054561">
    <property type="component" value="Unassembled WGS sequence"/>
</dbReference>
<accession>A0A0D9QFS9</accession>
<evidence type="ECO:0000313" key="3">
    <source>
        <dbReference type="EMBL" id="KJP85864.1"/>
    </source>
</evidence>
<dbReference type="SMART" id="SM00652">
    <property type="entry name" value="eIF1a"/>
    <property type="match status" value="1"/>
</dbReference>
<reference evidence="3 4" key="1">
    <citation type="submission" date="2014-03" db="EMBL/GenBank/DDBJ databases">
        <title>The Genome Sequence of Plasmodium fragile nilgiri.</title>
        <authorList>
            <consortium name="The Broad Institute Genomics Platform"/>
            <consortium name="The Broad Institute Genome Sequencing Center for Infectious Disease"/>
            <person name="Neafsey D."/>
            <person name="Duraisingh M."/>
            <person name="Young S.K."/>
            <person name="Zeng Q."/>
            <person name="Gargeya S."/>
            <person name="Abouelleil A."/>
            <person name="Alvarado L."/>
            <person name="Chapman S.B."/>
            <person name="Gainer-Dewar J."/>
            <person name="Goldberg J."/>
            <person name="Griggs A."/>
            <person name="Gujja S."/>
            <person name="Hansen M."/>
            <person name="Howarth C."/>
            <person name="Imamovic A."/>
            <person name="Larimer J."/>
            <person name="Pearson M."/>
            <person name="Poon T.W."/>
            <person name="Priest M."/>
            <person name="Roberts A."/>
            <person name="Saif S."/>
            <person name="Shea T."/>
            <person name="Sykes S."/>
            <person name="Wortman J."/>
            <person name="Nusbaum C."/>
            <person name="Birren B."/>
        </authorList>
    </citation>
    <scope>NUCLEOTIDE SEQUENCE [LARGE SCALE GENOMIC DNA]</scope>
    <source>
        <strain evidence="4">nilgiri</strain>
    </source>
</reference>
<dbReference type="PANTHER" id="PTHR21668">
    <property type="entry name" value="EIF-1A"/>
    <property type="match status" value="1"/>
</dbReference>
<dbReference type="OMA" id="ECGQDYF"/>